<organism evidence="1 2">
    <name type="scientific">Smallanthus sonchifolius</name>
    <dbReference type="NCBI Taxonomy" id="185202"/>
    <lineage>
        <taxon>Eukaryota</taxon>
        <taxon>Viridiplantae</taxon>
        <taxon>Streptophyta</taxon>
        <taxon>Embryophyta</taxon>
        <taxon>Tracheophyta</taxon>
        <taxon>Spermatophyta</taxon>
        <taxon>Magnoliopsida</taxon>
        <taxon>eudicotyledons</taxon>
        <taxon>Gunneridae</taxon>
        <taxon>Pentapetalae</taxon>
        <taxon>asterids</taxon>
        <taxon>campanulids</taxon>
        <taxon>Asterales</taxon>
        <taxon>Asteraceae</taxon>
        <taxon>Asteroideae</taxon>
        <taxon>Heliantheae alliance</taxon>
        <taxon>Millerieae</taxon>
        <taxon>Smallanthus</taxon>
    </lineage>
</organism>
<evidence type="ECO:0000313" key="2">
    <source>
        <dbReference type="Proteomes" id="UP001056120"/>
    </source>
</evidence>
<keyword evidence="2" id="KW-1185">Reference proteome</keyword>
<gene>
    <name evidence="1" type="ORF">L1987_02510</name>
</gene>
<name>A0ACB9K852_9ASTR</name>
<evidence type="ECO:0000313" key="1">
    <source>
        <dbReference type="EMBL" id="KAI3828409.1"/>
    </source>
</evidence>
<dbReference type="Proteomes" id="UP001056120">
    <property type="component" value="Linkage Group LG01"/>
</dbReference>
<comment type="caution">
    <text evidence="1">The sequence shown here is derived from an EMBL/GenBank/DDBJ whole genome shotgun (WGS) entry which is preliminary data.</text>
</comment>
<reference evidence="1 2" key="2">
    <citation type="journal article" date="2022" name="Mol. Ecol. Resour.">
        <title>The genomes of chicory, endive, great burdock and yacon provide insights into Asteraceae paleo-polyploidization history and plant inulin production.</title>
        <authorList>
            <person name="Fan W."/>
            <person name="Wang S."/>
            <person name="Wang H."/>
            <person name="Wang A."/>
            <person name="Jiang F."/>
            <person name="Liu H."/>
            <person name="Zhao H."/>
            <person name="Xu D."/>
            <person name="Zhang Y."/>
        </authorList>
    </citation>
    <scope>NUCLEOTIDE SEQUENCE [LARGE SCALE GENOMIC DNA]</scope>
    <source>
        <strain evidence="2">cv. Yunnan</strain>
        <tissue evidence="1">Leaves</tissue>
    </source>
</reference>
<reference evidence="2" key="1">
    <citation type="journal article" date="2022" name="Mol. Ecol. Resour.">
        <title>The genomes of chicory, endive, great burdock and yacon provide insights into Asteraceae palaeo-polyploidization history and plant inulin production.</title>
        <authorList>
            <person name="Fan W."/>
            <person name="Wang S."/>
            <person name="Wang H."/>
            <person name="Wang A."/>
            <person name="Jiang F."/>
            <person name="Liu H."/>
            <person name="Zhao H."/>
            <person name="Xu D."/>
            <person name="Zhang Y."/>
        </authorList>
    </citation>
    <scope>NUCLEOTIDE SEQUENCE [LARGE SCALE GENOMIC DNA]</scope>
    <source>
        <strain evidence="2">cv. Yunnan</strain>
    </source>
</reference>
<protein>
    <submittedName>
        <fullName evidence="1">Uncharacterized protein</fullName>
    </submittedName>
</protein>
<proteinExistence type="predicted"/>
<dbReference type="EMBL" id="CM042018">
    <property type="protein sequence ID" value="KAI3828409.1"/>
    <property type="molecule type" value="Genomic_DNA"/>
</dbReference>
<sequence length="197" mass="22835">MLTQPITTYTHPIPRLGEEDDLSRPYVPNAHTKFTPRIANFKFPPKTKMPSNVKTYDGLGDPEDNLELFSGAAKVEQWSMPTRCHMFMQTLSGPARFWFNSLPSGGIDNFEDMSRSFLTNFMQQKRYTKDPVVLHNIKQRENEDLRSFMERYKLEGLKLNRNIPKTMEETMGKAEAFLREKKATQVQEGGRKLKNPT</sequence>
<accession>A0ACB9K852</accession>